<feature type="transmembrane region" description="Helical" evidence="7">
    <location>
        <begin position="166"/>
        <end position="184"/>
    </location>
</feature>
<dbReference type="AlphaFoldDB" id="A0A0G4L489"/>
<dbReference type="InterPro" id="IPR027469">
    <property type="entry name" value="Cation_efflux_TMD_sf"/>
</dbReference>
<feature type="compositionally biased region" description="Polar residues" evidence="6">
    <location>
        <begin position="456"/>
        <end position="488"/>
    </location>
</feature>
<feature type="region of interest" description="Disordered" evidence="6">
    <location>
        <begin position="449"/>
        <end position="523"/>
    </location>
</feature>
<dbReference type="InterPro" id="IPR019189">
    <property type="entry name" value="Ribosomal_mL41"/>
</dbReference>
<keyword evidence="12" id="KW-1185">Reference proteome</keyword>
<evidence type="ECO:0000256" key="1">
    <source>
        <dbReference type="ARBA" id="ARBA00004141"/>
    </source>
</evidence>
<sequence>MSSSAQPESNPVRPSGGSAPDEAIIPALATGSDDKITPAIVGDADISTVQSSTAGMINRPDPMDFGRHRRDNVNKKQMAIDHPKGNKRKLTKFYTRQNELIDQFLGADDEERLKVEEDEKNQPKIQFAIWASFVLNFLLFVIQLYAAVSTGSLALFATATDAFMDFVSSLVMLVTSALAVRPSVYKYPVGRTRIETIGIILFCCLMTTVAVQLLIESGRRLAEGESDSEALHLVPIILIGVAIFTKGSLMFYCLAYRKYPSVHVFYIDHRNDIAVNSFGLIMAIVGNRFVWYLDPLGAILIALLILFSWVSNAFEQVWLLVGKSAPRAFLSKLVYMSMNHDERIVKVDTVSAHPSSKASGQILTYKQCRAYHAGQRYYVEIDVVMDEDTPLRISHDVAQELQRKVEGLGDVERAFVHVDYEHDHSIHTEHKPLFEKKKKSRTLREVLTRTKKETEQSTQDGVTTKGTSASIRASNHVPTLTPNETRPYTISPRINDRKPRAYPYTNSPSPSTTKKGSPPAAQPIMQPTASLRVLGYRHLRLTTKDVNKGFYKGNRTGSMGSHTRYGGYRIDWAKVRTFAVPERLFEADFKLTPFVGNTIRKVRGQYDTAEGPRNPAAYLESWKLQNGRT</sequence>
<evidence type="ECO:0000256" key="4">
    <source>
        <dbReference type="ARBA" id="ARBA00022989"/>
    </source>
</evidence>
<dbReference type="GO" id="GO:0016020">
    <property type="term" value="C:membrane"/>
    <property type="evidence" value="ECO:0007669"/>
    <property type="project" value="UniProtKB-SubCell"/>
</dbReference>
<gene>
    <name evidence="11" type="ORF">BN1708_011833</name>
    <name evidence="10" type="ORF">BN1723_001834</name>
</gene>
<evidence type="ECO:0000259" key="8">
    <source>
        <dbReference type="Pfam" id="PF01545"/>
    </source>
</evidence>
<evidence type="ECO:0000256" key="3">
    <source>
        <dbReference type="ARBA" id="ARBA00022692"/>
    </source>
</evidence>
<evidence type="ECO:0000256" key="2">
    <source>
        <dbReference type="ARBA" id="ARBA00022448"/>
    </source>
</evidence>
<dbReference type="Gene3D" id="1.20.1510.10">
    <property type="entry name" value="Cation efflux protein transmembrane domain"/>
    <property type="match status" value="1"/>
</dbReference>
<protein>
    <submittedName>
        <fullName evidence="11">Uncharacterized protein</fullName>
    </submittedName>
</protein>
<feature type="domain" description="Cation efflux protein cytoplasmic" evidence="9">
    <location>
        <begin position="362"/>
        <end position="419"/>
    </location>
</feature>
<feature type="region of interest" description="Disordered" evidence="6">
    <location>
        <begin position="1"/>
        <end position="37"/>
    </location>
</feature>
<dbReference type="SUPFAM" id="SSF160240">
    <property type="entry name" value="Cation efflux protein cytoplasmic domain-like"/>
    <property type="match status" value="1"/>
</dbReference>
<dbReference type="Pfam" id="PF16916">
    <property type="entry name" value="ZT_dimer"/>
    <property type="match status" value="1"/>
</dbReference>
<proteinExistence type="predicted"/>
<evidence type="ECO:0000256" key="5">
    <source>
        <dbReference type="ARBA" id="ARBA00023136"/>
    </source>
</evidence>
<dbReference type="PANTHER" id="PTHR43840:SF13">
    <property type="entry name" value="CATION EFFLUX PROTEIN CYTOPLASMIC DOMAIN-CONTAINING PROTEIN"/>
    <property type="match status" value="1"/>
</dbReference>
<keyword evidence="5 7" id="KW-0472">Membrane</keyword>
<keyword evidence="2" id="KW-0813">Transport</keyword>
<dbReference type="Proteomes" id="UP000044602">
    <property type="component" value="Unassembled WGS sequence"/>
</dbReference>
<dbReference type="GO" id="GO:0005762">
    <property type="term" value="C:mitochondrial large ribosomal subunit"/>
    <property type="evidence" value="ECO:0007669"/>
    <property type="project" value="InterPro"/>
</dbReference>
<dbReference type="EMBL" id="CVQH01007780">
    <property type="protein sequence ID" value="CRK16781.1"/>
    <property type="molecule type" value="Genomic_DNA"/>
</dbReference>
<dbReference type="SUPFAM" id="SSF161111">
    <property type="entry name" value="Cation efflux protein transmembrane domain-like"/>
    <property type="match status" value="1"/>
</dbReference>
<evidence type="ECO:0000313" key="11">
    <source>
        <dbReference type="EMBL" id="CRK16781.1"/>
    </source>
</evidence>
<evidence type="ECO:0000259" key="9">
    <source>
        <dbReference type="Pfam" id="PF16916"/>
    </source>
</evidence>
<dbReference type="EMBL" id="CVQI01003335">
    <property type="protein sequence ID" value="CRK12577.1"/>
    <property type="molecule type" value="Genomic_DNA"/>
</dbReference>
<dbReference type="Pfam" id="PF09809">
    <property type="entry name" value="MRP-L27"/>
    <property type="match status" value="1"/>
</dbReference>
<dbReference type="STRING" id="100787.A0A0G4L489"/>
<feature type="domain" description="Cation efflux protein transmembrane" evidence="8">
    <location>
        <begin position="129"/>
        <end position="319"/>
    </location>
</feature>
<feature type="transmembrane region" description="Helical" evidence="7">
    <location>
        <begin position="230"/>
        <end position="252"/>
    </location>
</feature>
<dbReference type="GO" id="GO:0098771">
    <property type="term" value="P:inorganic ion homeostasis"/>
    <property type="evidence" value="ECO:0007669"/>
    <property type="project" value="UniProtKB-ARBA"/>
</dbReference>
<keyword evidence="4 7" id="KW-1133">Transmembrane helix</keyword>
<feature type="compositionally biased region" description="Low complexity" evidence="6">
    <location>
        <begin position="507"/>
        <end position="519"/>
    </location>
</feature>
<dbReference type="InterPro" id="IPR050291">
    <property type="entry name" value="CDF_Transporter"/>
</dbReference>
<feature type="transmembrane region" description="Helical" evidence="7">
    <location>
        <begin position="196"/>
        <end position="215"/>
    </location>
</feature>
<dbReference type="Proteomes" id="UP000045706">
    <property type="component" value="Unassembled WGS sequence"/>
</dbReference>
<dbReference type="GO" id="GO:0003735">
    <property type="term" value="F:structural constituent of ribosome"/>
    <property type="evidence" value="ECO:0007669"/>
    <property type="project" value="InterPro"/>
</dbReference>
<evidence type="ECO:0000313" key="13">
    <source>
        <dbReference type="Proteomes" id="UP000045706"/>
    </source>
</evidence>
<organism evidence="11 12">
    <name type="scientific">Verticillium longisporum</name>
    <name type="common">Verticillium dahliae var. longisporum</name>
    <dbReference type="NCBI Taxonomy" id="100787"/>
    <lineage>
        <taxon>Eukaryota</taxon>
        <taxon>Fungi</taxon>
        <taxon>Dikarya</taxon>
        <taxon>Ascomycota</taxon>
        <taxon>Pezizomycotina</taxon>
        <taxon>Sordariomycetes</taxon>
        <taxon>Hypocreomycetidae</taxon>
        <taxon>Glomerellales</taxon>
        <taxon>Plectosphaerellaceae</taxon>
        <taxon>Verticillium</taxon>
    </lineage>
</organism>
<dbReference type="Gene3D" id="3.30.70.1350">
    <property type="entry name" value="Cation efflux protein, cytoplasmic domain"/>
    <property type="match status" value="1"/>
</dbReference>
<dbReference type="PANTHER" id="PTHR43840">
    <property type="entry name" value="MITOCHONDRIAL METAL TRANSPORTER 1-RELATED"/>
    <property type="match status" value="1"/>
</dbReference>
<accession>A0A0G4L489</accession>
<dbReference type="InterPro" id="IPR058533">
    <property type="entry name" value="Cation_efflux_TM"/>
</dbReference>
<dbReference type="Pfam" id="PF01545">
    <property type="entry name" value="Cation_efflux"/>
    <property type="match status" value="1"/>
</dbReference>
<dbReference type="GO" id="GO:0008324">
    <property type="term" value="F:monoatomic cation transmembrane transporter activity"/>
    <property type="evidence" value="ECO:0007669"/>
    <property type="project" value="InterPro"/>
</dbReference>
<evidence type="ECO:0000313" key="12">
    <source>
        <dbReference type="Proteomes" id="UP000044602"/>
    </source>
</evidence>
<dbReference type="GO" id="GO:0030003">
    <property type="term" value="P:intracellular monoatomic cation homeostasis"/>
    <property type="evidence" value="ECO:0007669"/>
    <property type="project" value="UniProtKB-ARBA"/>
</dbReference>
<name>A0A0G4L489_VERLO</name>
<comment type="subcellular location">
    <subcellularLocation>
        <location evidence="1">Membrane</location>
        <topology evidence="1">Multi-pass membrane protein</topology>
    </subcellularLocation>
</comment>
<feature type="transmembrane region" description="Helical" evidence="7">
    <location>
        <begin position="299"/>
        <end position="321"/>
    </location>
</feature>
<keyword evidence="3 7" id="KW-0812">Transmembrane</keyword>
<dbReference type="InterPro" id="IPR036837">
    <property type="entry name" value="Cation_efflux_CTD_sf"/>
</dbReference>
<dbReference type="InterPro" id="IPR027470">
    <property type="entry name" value="Cation_efflux_CTD"/>
</dbReference>
<evidence type="ECO:0000256" key="6">
    <source>
        <dbReference type="SAM" id="MobiDB-lite"/>
    </source>
</evidence>
<dbReference type="FunFam" id="1.20.1510.10:FF:000005">
    <property type="entry name" value="Putative Cation diffusion facilitator 1"/>
    <property type="match status" value="1"/>
</dbReference>
<evidence type="ECO:0000313" key="10">
    <source>
        <dbReference type="EMBL" id="CRK12577.1"/>
    </source>
</evidence>
<feature type="transmembrane region" description="Helical" evidence="7">
    <location>
        <begin position="127"/>
        <end position="146"/>
    </location>
</feature>
<reference evidence="12 13" key="1">
    <citation type="submission" date="2015-05" db="EMBL/GenBank/DDBJ databases">
        <authorList>
            <person name="Fogelqvist Johan"/>
        </authorList>
    </citation>
    <scope>NUCLEOTIDE SEQUENCE [LARGE SCALE GENOMIC DNA]</scope>
    <source>
        <strain evidence="11">VL1</strain>
        <strain evidence="10">VL2</strain>
    </source>
</reference>
<evidence type="ECO:0000256" key="7">
    <source>
        <dbReference type="SAM" id="Phobius"/>
    </source>
</evidence>